<proteinExistence type="predicted"/>
<feature type="region of interest" description="Disordered" evidence="1">
    <location>
        <begin position="15"/>
        <end position="41"/>
    </location>
</feature>
<evidence type="ECO:0000313" key="3">
    <source>
        <dbReference type="Proteomes" id="UP000601435"/>
    </source>
</evidence>
<evidence type="ECO:0000313" key="2">
    <source>
        <dbReference type="EMBL" id="CAE7715353.1"/>
    </source>
</evidence>
<dbReference type="Proteomes" id="UP000601435">
    <property type="component" value="Unassembled WGS sequence"/>
</dbReference>
<dbReference type="OrthoDB" id="441628at2759"/>
<evidence type="ECO:0000256" key="1">
    <source>
        <dbReference type="SAM" id="MobiDB-lite"/>
    </source>
</evidence>
<feature type="compositionally biased region" description="Basic and acidic residues" evidence="1">
    <location>
        <begin position="63"/>
        <end position="73"/>
    </location>
</feature>
<feature type="region of interest" description="Disordered" evidence="1">
    <location>
        <begin position="57"/>
        <end position="103"/>
    </location>
</feature>
<accession>A0A812X395</accession>
<dbReference type="EMBL" id="CAJNJA010036072">
    <property type="protein sequence ID" value="CAE7715353.1"/>
    <property type="molecule type" value="Genomic_DNA"/>
</dbReference>
<comment type="caution">
    <text evidence="2">The sequence shown here is derived from an EMBL/GenBank/DDBJ whole genome shotgun (WGS) entry which is preliminary data.</text>
</comment>
<keyword evidence="3" id="KW-1185">Reference proteome</keyword>
<dbReference type="AlphaFoldDB" id="A0A812X395"/>
<sequence>MLVAAGVAETELVNLETPASVPSGTETPDLEALNRGDETPLLGLSWPSDLRRLRPQLFRGPAPRREARRELRAETPLSVVSESPIASPTPVTSGSMPAPALPPRRLLPLSLSSPLPVPSPSLLSVPSETDVLSPTAQPSRLLVGEGTPLEMMLLGSRWFRV</sequence>
<name>A0A812X395_9DINO</name>
<protein>
    <submittedName>
        <fullName evidence="2">Uncharacterized protein</fullName>
    </submittedName>
</protein>
<feature type="compositionally biased region" description="Polar residues" evidence="1">
    <location>
        <begin position="78"/>
        <end position="95"/>
    </location>
</feature>
<reference evidence="2" key="1">
    <citation type="submission" date="2021-02" db="EMBL/GenBank/DDBJ databases">
        <authorList>
            <person name="Dougan E. K."/>
            <person name="Rhodes N."/>
            <person name="Thang M."/>
            <person name="Chan C."/>
        </authorList>
    </citation>
    <scope>NUCLEOTIDE SEQUENCE</scope>
</reference>
<organism evidence="2 3">
    <name type="scientific">Symbiodinium necroappetens</name>
    <dbReference type="NCBI Taxonomy" id="1628268"/>
    <lineage>
        <taxon>Eukaryota</taxon>
        <taxon>Sar</taxon>
        <taxon>Alveolata</taxon>
        <taxon>Dinophyceae</taxon>
        <taxon>Suessiales</taxon>
        <taxon>Symbiodiniaceae</taxon>
        <taxon>Symbiodinium</taxon>
    </lineage>
</organism>
<gene>
    <name evidence="2" type="ORF">SNEC2469_LOCUS20621</name>
</gene>